<evidence type="ECO:0000313" key="5">
    <source>
        <dbReference type="Proteomes" id="UP000653002"/>
    </source>
</evidence>
<feature type="binding site" evidence="1">
    <location>
        <position position="1"/>
    </location>
    <ligand>
        <name>substrate</name>
    </ligand>
</feature>
<comment type="similarity">
    <text evidence="2">Belongs to the metallo-dependent hydrolases superfamily. Urease alpha subunit family.</text>
</comment>
<dbReference type="Proteomes" id="UP000653002">
    <property type="component" value="Unassembled WGS sequence"/>
</dbReference>
<protein>
    <submittedName>
        <fullName evidence="4">Amidohydrolase family protein</fullName>
    </submittedName>
</protein>
<dbReference type="Gene3D" id="3.20.20.140">
    <property type="entry name" value="Metal-dependent hydrolases"/>
    <property type="match status" value="1"/>
</dbReference>
<sequence length="84" mass="9571">HLNAAIPEDIAFADSRIRKETIAAEDVLQDMGVFSMISSDSQAMGRVGEVITRTWQVAHRMKEQRGPLDGDFEHNDNNRIKRYI</sequence>
<dbReference type="Pfam" id="PF01979">
    <property type="entry name" value="Amidohydro_1"/>
    <property type="match status" value="1"/>
</dbReference>
<dbReference type="GO" id="GO:0005737">
    <property type="term" value="C:cytoplasm"/>
    <property type="evidence" value="ECO:0007669"/>
    <property type="project" value="UniProtKB-SubCell"/>
</dbReference>
<comment type="subcellular location">
    <subcellularLocation>
        <location evidence="1">Cytoplasm</location>
    </subcellularLocation>
</comment>
<dbReference type="SUPFAM" id="SSF51556">
    <property type="entry name" value="Metallo-dependent hydrolases"/>
    <property type="match status" value="1"/>
</dbReference>
<organism evidence="4 5">
    <name type="scientific">Xanthomonas citri pv. citri</name>
    <dbReference type="NCBI Taxonomy" id="611301"/>
    <lineage>
        <taxon>Bacteria</taxon>
        <taxon>Pseudomonadati</taxon>
        <taxon>Pseudomonadota</taxon>
        <taxon>Gammaproteobacteria</taxon>
        <taxon>Lysobacterales</taxon>
        <taxon>Lysobacteraceae</taxon>
        <taxon>Xanthomonas</taxon>
    </lineage>
</organism>
<proteinExistence type="inferred from homology"/>
<dbReference type="EMBL" id="JAABFR010002503">
    <property type="protein sequence ID" value="MBD4340153.1"/>
    <property type="molecule type" value="Genomic_DNA"/>
</dbReference>
<evidence type="ECO:0000259" key="3">
    <source>
        <dbReference type="PROSITE" id="PS51368"/>
    </source>
</evidence>
<dbReference type="PANTHER" id="PTHR43440:SF1">
    <property type="entry name" value="UREASE"/>
    <property type="match status" value="1"/>
</dbReference>
<dbReference type="GO" id="GO:0016151">
    <property type="term" value="F:nickel cation binding"/>
    <property type="evidence" value="ECO:0007669"/>
    <property type="project" value="InterPro"/>
</dbReference>
<dbReference type="PROSITE" id="PS51368">
    <property type="entry name" value="UREASE_3"/>
    <property type="match status" value="1"/>
</dbReference>
<feature type="non-terminal residue" evidence="4">
    <location>
        <position position="84"/>
    </location>
</feature>
<dbReference type="PRINTS" id="PR01752">
    <property type="entry name" value="UREASE"/>
</dbReference>
<comment type="caution">
    <text evidence="4">The sequence shown here is derived from an EMBL/GenBank/DDBJ whole genome shotgun (WGS) entry which is preliminary data.</text>
</comment>
<evidence type="ECO:0000256" key="1">
    <source>
        <dbReference type="PROSITE-ProRule" id="PRU00700"/>
    </source>
</evidence>
<dbReference type="InterPro" id="IPR006680">
    <property type="entry name" value="Amidohydro-rel"/>
</dbReference>
<feature type="domain" description="Urease" evidence="3">
    <location>
        <begin position="1"/>
        <end position="84"/>
    </location>
</feature>
<name>A0A8I0LDJ9_XANCI</name>
<keyword evidence="1" id="KW-0963">Cytoplasm</keyword>
<reference evidence="4" key="1">
    <citation type="submission" date="2020-01" db="EMBL/GenBank/DDBJ databases">
        <authorList>
            <person name="Richard D."/>
        </authorList>
    </citation>
    <scope>NUCLEOTIDE SEQUENCE</scope>
    <source>
        <strain evidence="4">JP541</strain>
    </source>
</reference>
<evidence type="ECO:0000313" key="4">
    <source>
        <dbReference type="EMBL" id="MBD4340153.1"/>
    </source>
</evidence>
<accession>A0A8I0LDJ9</accession>
<dbReference type="PANTHER" id="PTHR43440">
    <property type="entry name" value="UREASE"/>
    <property type="match status" value="1"/>
</dbReference>
<dbReference type="InterPro" id="IPR005848">
    <property type="entry name" value="Urease_asu"/>
</dbReference>
<feature type="non-terminal residue" evidence="4">
    <location>
        <position position="1"/>
    </location>
</feature>
<dbReference type="GO" id="GO:0009039">
    <property type="term" value="F:urease activity"/>
    <property type="evidence" value="ECO:0007669"/>
    <property type="project" value="InterPro"/>
</dbReference>
<dbReference type="AlphaFoldDB" id="A0A8I0LDJ9"/>
<evidence type="ECO:0000256" key="2">
    <source>
        <dbReference type="RuleBase" id="RU004158"/>
    </source>
</evidence>
<keyword evidence="1 4" id="KW-0378">Hydrolase</keyword>
<dbReference type="InterPro" id="IPR050112">
    <property type="entry name" value="Urease_alpha_subunit"/>
</dbReference>
<gene>
    <name evidence="4" type="ORF">GUH15_29735</name>
</gene>
<dbReference type="InterPro" id="IPR017951">
    <property type="entry name" value="Urease_asu_c"/>
</dbReference>
<dbReference type="InterPro" id="IPR032466">
    <property type="entry name" value="Metal_Hydrolase"/>
</dbReference>
<feature type="active site" description="Proton donor" evidence="1">
    <location>
        <position position="1"/>
    </location>
</feature>